<dbReference type="AlphaFoldDB" id="A0A6C2YKI1"/>
<proteinExistence type="predicted"/>
<reference evidence="2" key="1">
    <citation type="submission" date="2019-04" db="EMBL/GenBank/DDBJ databases">
        <authorList>
            <consortium name="Science for Life Laboratories"/>
        </authorList>
    </citation>
    <scope>NUCLEOTIDE SEQUENCE</scope>
    <source>
        <strain evidence="2">MBLW1</strain>
    </source>
</reference>
<protein>
    <submittedName>
        <fullName evidence="2">Uncharacterized protein</fullName>
    </submittedName>
</protein>
<evidence type="ECO:0000313" key="3">
    <source>
        <dbReference type="Proteomes" id="UP000464378"/>
    </source>
</evidence>
<dbReference type="KEGG" id="tim:GMBLW1_22210"/>
<organism evidence="2">
    <name type="scientific">Tuwongella immobilis</name>
    <dbReference type="NCBI Taxonomy" id="692036"/>
    <lineage>
        <taxon>Bacteria</taxon>
        <taxon>Pseudomonadati</taxon>
        <taxon>Planctomycetota</taxon>
        <taxon>Planctomycetia</taxon>
        <taxon>Gemmatales</taxon>
        <taxon>Gemmataceae</taxon>
        <taxon>Tuwongella</taxon>
    </lineage>
</organism>
<sequence length="166" mass="18565">MGVIVEQLGDSGSLTILKELREEPAQRSDRLYLVWQLRIGGVGNRLPSGQFGPVEIVAHAGPNHKPRLPPHQRPTVAGRIKTIEVRAHRSERNRRDIHSRMGTKLSDELLKLRILKPVTRKSPRHRPPPASSTKLPSPSVQFIARFGLPIVGRWVGRARSELVITA</sequence>
<feature type="region of interest" description="Disordered" evidence="1">
    <location>
        <begin position="116"/>
        <end position="137"/>
    </location>
</feature>
<gene>
    <name evidence="2" type="ORF">GMBLW1_22210</name>
</gene>
<evidence type="ECO:0000313" key="2">
    <source>
        <dbReference type="EMBL" id="VIP01739.1"/>
    </source>
</evidence>
<name>A0A6C2YKI1_9BACT</name>
<dbReference type="InParanoid" id="A0A6C2YKI1"/>
<keyword evidence="3" id="KW-1185">Reference proteome</keyword>
<feature type="compositionally biased region" description="Basic residues" evidence="1">
    <location>
        <begin position="118"/>
        <end position="127"/>
    </location>
</feature>
<dbReference type="EMBL" id="LR593887">
    <property type="protein sequence ID" value="VTR99305.1"/>
    <property type="molecule type" value="Genomic_DNA"/>
</dbReference>
<accession>A0A6C2YKI1</accession>
<dbReference type="Proteomes" id="UP000464378">
    <property type="component" value="Chromosome"/>
</dbReference>
<dbReference type="EMBL" id="LR586016">
    <property type="protein sequence ID" value="VIP01739.1"/>
    <property type="molecule type" value="Genomic_DNA"/>
</dbReference>
<evidence type="ECO:0000256" key="1">
    <source>
        <dbReference type="SAM" id="MobiDB-lite"/>
    </source>
</evidence>